<reference evidence="1 2" key="1">
    <citation type="submission" date="2017-01" db="EMBL/GenBank/DDBJ databases">
        <title>Genome analysis of Paenibacillus selenitrireducens ES3-24.</title>
        <authorList>
            <person name="Xu D."/>
            <person name="Yao R."/>
            <person name="Zheng S."/>
        </authorList>
    </citation>
    <scope>NUCLEOTIDE SEQUENCE [LARGE SCALE GENOMIC DNA]</scope>
    <source>
        <strain evidence="1 2">ES3-24</strain>
    </source>
</reference>
<accession>A0A1T2X218</accession>
<sequence length="178" mass="20166">MKKMNKKFIIFGLVAFILIIGTNAYTSGTKSSLLPNVSPEDQAMVKKVEDRLNQSWTKGREVILKSEEAKAFANSSDISGYHELTKWTIINDLNNDELLSSFSRKERSSFIDAFYSEERAKNLDVGDYMSALLINPDKSQALVYWEKANGSYVVMDLKTKSDDSNSWYVNGVKIENPK</sequence>
<evidence type="ECO:0000313" key="1">
    <source>
        <dbReference type="EMBL" id="OPA73756.1"/>
    </source>
</evidence>
<dbReference type="OrthoDB" id="2615682at2"/>
<comment type="caution">
    <text evidence="1">The sequence shown here is derived from an EMBL/GenBank/DDBJ whole genome shotgun (WGS) entry which is preliminary data.</text>
</comment>
<proteinExistence type="predicted"/>
<dbReference type="Proteomes" id="UP000190188">
    <property type="component" value="Unassembled WGS sequence"/>
</dbReference>
<protein>
    <submittedName>
        <fullName evidence="1">Uncharacterized protein</fullName>
    </submittedName>
</protein>
<dbReference type="RefSeq" id="WP_078502325.1">
    <property type="nucleotide sequence ID" value="NZ_MSZX01000014.1"/>
</dbReference>
<keyword evidence="2" id="KW-1185">Reference proteome</keyword>
<evidence type="ECO:0000313" key="2">
    <source>
        <dbReference type="Proteomes" id="UP000190188"/>
    </source>
</evidence>
<organism evidence="1 2">
    <name type="scientific">Paenibacillus selenitireducens</name>
    <dbReference type="NCBI Taxonomy" id="1324314"/>
    <lineage>
        <taxon>Bacteria</taxon>
        <taxon>Bacillati</taxon>
        <taxon>Bacillota</taxon>
        <taxon>Bacilli</taxon>
        <taxon>Bacillales</taxon>
        <taxon>Paenibacillaceae</taxon>
        <taxon>Paenibacillus</taxon>
    </lineage>
</organism>
<gene>
    <name evidence="1" type="ORF">BVG16_27100</name>
</gene>
<dbReference type="AlphaFoldDB" id="A0A1T2X218"/>
<dbReference type="EMBL" id="MSZX01000014">
    <property type="protein sequence ID" value="OPA73756.1"/>
    <property type="molecule type" value="Genomic_DNA"/>
</dbReference>
<name>A0A1T2X218_9BACL</name>